<dbReference type="InterPro" id="IPR036291">
    <property type="entry name" value="NAD(P)-bd_dom_sf"/>
</dbReference>
<gene>
    <name evidence="3" type="ORF">JWS13_30160</name>
</gene>
<dbReference type="PANTHER" id="PTHR24321:SF8">
    <property type="entry name" value="ESTRADIOL 17-BETA-DEHYDROGENASE 8-RELATED"/>
    <property type="match status" value="1"/>
</dbReference>
<evidence type="ECO:0000313" key="3">
    <source>
        <dbReference type="EMBL" id="QSE92570.1"/>
    </source>
</evidence>
<evidence type="ECO:0000256" key="1">
    <source>
        <dbReference type="ARBA" id="ARBA00006484"/>
    </source>
</evidence>
<reference evidence="3 4" key="1">
    <citation type="journal article" date="2021" name="Microbiol. Resour. Announc.">
        <title>Complete Genome Sequences of Two Rhodococcus sp. Strains with Large and Linear Chromosomes, Isolated from Apple Rhizosphere.</title>
        <authorList>
            <person name="Benning S."/>
            <person name="Brugnone N."/>
            <person name="Siani R."/>
            <person name="Kublik S."/>
            <person name="Schloter M."/>
            <person name="Rad V."/>
        </authorList>
    </citation>
    <scope>NUCLEOTIDE SEQUENCE [LARGE SCALE GENOMIC DNA]</scope>
    <source>
        <strain evidence="3 4">R79</strain>
    </source>
</reference>
<reference evidence="3 4" key="2">
    <citation type="journal article" date="2022" name="Arch. Microbiol.">
        <title>Rhodococcus pseudokoreensis sp. nov. isolated from the rhizosphere of young M26 apple rootstocks.</title>
        <authorList>
            <person name="Kampfer P."/>
            <person name="Glaeser S.P."/>
            <person name="Blom J."/>
            <person name="Wolf J."/>
            <person name="Benning S."/>
            <person name="Schloter M."/>
            <person name="Neumann-Schaal M."/>
        </authorList>
    </citation>
    <scope>NUCLEOTIDE SEQUENCE [LARGE SCALE GENOMIC DNA]</scope>
    <source>
        <strain evidence="3 4">R79</strain>
    </source>
</reference>
<sequence>MRLPNKRTIITAAASGMGKAGVELFAREGAAVAAIDRDEKALKEVVEAVNASGGKAAGFVADLSDNNAVRESFAEATRWLGGLDVLWSHAGIPAPSEVENLDLDAYQRAAQLNVTQSTLLASEAVTVMRAQQGGSIVFTASSSGLVGSAQSPLYSLFKAGIVGLTRGLAVRYATDGIRVNAVCPGMVATPMLYNDFMTSDPRFTVEETEQRFVSAIPMGRPGQPHEIAHAALWLASDDSSFVTGVPLPVDGGLVAR</sequence>
<dbReference type="Pfam" id="PF13561">
    <property type="entry name" value="adh_short_C2"/>
    <property type="match status" value="1"/>
</dbReference>
<dbReference type="EMBL" id="CP070619">
    <property type="protein sequence ID" value="QSE92570.1"/>
    <property type="molecule type" value="Genomic_DNA"/>
</dbReference>
<dbReference type="CDD" id="cd05233">
    <property type="entry name" value="SDR_c"/>
    <property type="match status" value="1"/>
</dbReference>
<name>A0A974W8H5_9NOCA</name>
<organism evidence="3 4">
    <name type="scientific">Rhodococcus pseudokoreensis</name>
    <dbReference type="NCBI Taxonomy" id="2811421"/>
    <lineage>
        <taxon>Bacteria</taxon>
        <taxon>Bacillati</taxon>
        <taxon>Actinomycetota</taxon>
        <taxon>Actinomycetes</taxon>
        <taxon>Mycobacteriales</taxon>
        <taxon>Nocardiaceae</taxon>
        <taxon>Rhodococcus</taxon>
    </lineage>
</organism>
<dbReference type="Proteomes" id="UP000662986">
    <property type="component" value="Chromosome"/>
</dbReference>
<dbReference type="PANTHER" id="PTHR24321">
    <property type="entry name" value="DEHYDROGENASES, SHORT CHAIN"/>
    <property type="match status" value="1"/>
</dbReference>
<protein>
    <submittedName>
        <fullName evidence="3">SDR family oxidoreductase</fullName>
    </submittedName>
</protein>
<keyword evidence="2" id="KW-0560">Oxidoreductase</keyword>
<dbReference type="SUPFAM" id="SSF51735">
    <property type="entry name" value="NAD(P)-binding Rossmann-fold domains"/>
    <property type="match status" value="1"/>
</dbReference>
<dbReference type="PRINTS" id="PR00081">
    <property type="entry name" value="GDHRDH"/>
</dbReference>
<comment type="similarity">
    <text evidence="1">Belongs to the short-chain dehydrogenases/reductases (SDR) family.</text>
</comment>
<proteinExistence type="inferred from homology"/>
<evidence type="ECO:0000256" key="2">
    <source>
        <dbReference type="ARBA" id="ARBA00023002"/>
    </source>
</evidence>
<evidence type="ECO:0000313" key="4">
    <source>
        <dbReference type="Proteomes" id="UP000662986"/>
    </source>
</evidence>
<keyword evidence="4" id="KW-1185">Reference proteome</keyword>
<dbReference type="InterPro" id="IPR002347">
    <property type="entry name" value="SDR_fam"/>
</dbReference>
<dbReference type="RefSeq" id="WP_061042879.1">
    <property type="nucleotide sequence ID" value="NZ_CP070619.1"/>
</dbReference>
<dbReference type="PRINTS" id="PR00080">
    <property type="entry name" value="SDRFAMILY"/>
</dbReference>
<dbReference type="Gene3D" id="3.40.50.720">
    <property type="entry name" value="NAD(P)-binding Rossmann-like Domain"/>
    <property type="match status" value="1"/>
</dbReference>
<accession>A0A974W8H5</accession>